<dbReference type="PANTHER" id="PTHR48449:SF1">
    <property type="entry name" value="DUF1985 DOMAIN-CONTAINING PROTEIN"/>
    <property type="match status" value="1"/>
</dbReference>
<accession>A0AAD9X5F5</accession>
<feature type="region of interest" description="Disordered" evidence="1">
    <location>
        <begin position="231"/>
        <end position="274"/>
    </location>
</feature>
<evidence type="ECO:0000259" key="2">
    <source>
        <dbReference type="Pfam" id="PF09331"/>
    </source>
</evidence>
<reference evidence="3" key="1">
    <citation type="journal article" date="2023" name="Plant J.">
        <title>Genome sequences and population genomics provide insights into the demographic history, inbreeding, and mutation load of two 'living fossil' tree species of Dipteronia.</title>
        <authorList>
            <person name="Feng Y."/>
            <person name="Comes H.P."/>
            <person name="Chen J."/>
            <person name="Zhu S."/>
            <person name="Lu R."/>
            <person name="Zhang X."/>
            <person name="Li P."/>
            <person name="Qiu J."/>
            <person name="Olsen K.M."/>
            <person name="Qiu Y."/>
        </authorList>
    </citation>
    <scope>NUCLEOTIDE SEQUENCE</scope>
    <source>
        <strain evidence="3">KIB01</strain>
    </source>
</reference>
<name>A0AAD9X5F5_9ROSI</name>
<feature type="region of interest" description="Disordered" evidence="1">
    <location>
        <begin position="281"/>
        <end position="300"/>
    </location>
</feature>
<dbReference type="EMBL" id="JANJYI010000004">
    <property type="protein sequence ID" value="KAK2653175.1"/>
    <property type="molecule type" value="Genomic_DNA"/>
</dbReference>
<evidence type="ECO:0000256" key="1">
    <source>
        <dbReference type="SAM" id="MobiDB-lite"/>
    </source>
</evidence>
<feature type="domain" description="DUF1985" evidence="2">
    <location>
        <begin position="25"/>
        <end position="149"/>
    </location>
</feature>
<feature type="compositionally biased region" description="Basic and acidic residues" evidence="1">
    <location>
        <begin position="254"/>
        <end position="267"/>
    </location>
</feature>
<sequence length="321" mass="37242">MHREMKFFGGIIHRLVLRELHHNGPTDEMHFMLGTQSVMFSKVEFYLITGLRFGVVPETTMYAAVENDIHERYFPRAEEMSLEQIRDVVTGADFVKAYDIVKLCLLYMLNWILMGVDERFKIPVWQFWLVEELDAFDAFPWGAHVYRHSIHSFKHALDGRRDGFERRQQEKSADVHRIFALEVIPALAKEVCVRRITDLTPRILMWELTKQPRGNKLAKIFKARVPDQTTLGGISGTDMTIDSEGSEPAARGLRPSDSKGYETEPQRERHRHRHRRVRFSIPGHGTFIGDPRGGVGRDGEAPWAEILNDMREGLWKSDEDR</sequence>
<gene>
    <name evidence="3" type="ORF">Ddye_013031</name>
</gene>
<dbReference type="PANTHER" id="PTHR48449">
    <property type="entry name" value="DUF1985 DOMAIN-CONTAINING PROTEIN"/>
    <property type="match status" value="1"/>
</dbReference>
<dbReference type="Proteomes" id="UP001280121">
    <property type="component" value="Unassembled WGS sequence"/>
</dbReference>
<protein>
    <recommendedName>
        <fullName evidence="2">DUF1985 domain-containing protein</fullName>
    </recommendedName>
</protein>
<keyword evidence="4" id="KW-1185">Reference proteome</keyword>
<feature type="compositionally biased region" description="Polar residues" evidence="1">
    <location>
        <begin position="231"/>
        <end position="240"/>
    </location>
</feature>
<organism evidence="3 4">
    <name type="scientific">Dipteronia dyeriana</name>
    <dbReference type="NCBI Taxonomy" id="168575"/>
    <lineage>
        <taxon>Eukaryota</taxon>
        <taxon>Viridiplantae</taxon>
        <taxon>Streptophyta</taxon>
        <taxon>Embryophyta</taxon>
        <taxon>Tracheophyta</taxon>
        <taxon>Spermatophyta</taxon>
        <taxon>Magnoliopsida</taxon>
        <taxon>eudicotyledons</taxon>
        <taxon>Gunneridae</taxon>
        <taxon>Pentapetalae</taxon>
        <taxon>rosids</taxon>
        <taxon>malvids</taxon>
        <taxon>Sapindales</taxon>
        <taxon>Sapindaceae</taxon>
        <taxon>Hippocastanoideae</taxon>
        <taxon>Acereae</taxon>
        <taxon>Dipteronia</taxon>
    </lineage>
</organism>
<evidence type="ECO:0000313" key="3">
    <source>
        <dbReference type="EMBL" id="KAK2653175.1"/>
    </source>
</evidence>
<dbReference type="Pfam" id="PF09331">
    <property type="entry name" value="DUF1985"/>
    <property type="match status" value="1"/>
</dbReference>
<proteinExistence type="predicted"/>
<comment type="caution">
    <text evidence="3">The sequence shown here is derived from an EMBL/GenBank/DDBJ whole genome shotgun (WGS) entry which is preliminary data.</text>
</comment>
<dbReference type="InterPro" id="IPR015410">
    <property type="entry name" value="DUF1985"/>
</dbReference>
<evidence type="ECO:0000313" key="4">
    <source>
        <dbReference type="Proteomes" id="UP001280121"/>
    </source>
</evidence>
<dbReference type="AlphaFoldDB" id="A0AAD9X5F5"/>